<comment type="similarity">
    <text evidence="1">Belongs to the proline racemase family.</text>
</comment>
<dbReference type="PIRSF" id="PIRSF029792">
    <property type="entry name" value="Pro_racemase"/>
    <property type="match status" value="1"/>
</dbReference>
<protein>
    <recommendedName>
        <fullName evidence="4">Proline racemase</fullName>
    </recommendedName>
</protein>
<evidence type="ECO:0008006" key="4">
    <source>
        <dbReference type="Google" id="ProtNLM"/>
    </source>
</evidence>
<dbReference type="Pfam" id="PF05544">
    <property type="entry name" value="Pro_racemase"/>
    <property type="match status" value="1"/>
</dbReference>
<proteinExistence type="inferred from homology"/>
<sequence length="375" mass="41176">MRPTPALRRLPPFVYRRRHQRLFSSSALSLQSIDCHAGGEPARVVVRGLPEIPGEDMFAKRKYCMDHLDHIRKLLLLEPRGYPCQNANFIVPPTDPEASFGYIILEQNEIYPLMSGHNTICVATALLETGMVPMEEPLTSFKLEAPGGLVGIKAQCSDGMAQVIEIENYPSFVAHHDVTVDVPEIGPVNVSIAYGGMWFCIVDAASVGLRLLPEEGKDIVRKGEMIKVATREQWPVNHPTFDYPGVDILAFTAPPTHPDASSRNSVVMSNGVLDWSRPESWTGMIDRSPCGTGTCAIMALRHAEGKLALDQPFIHESVIGTQFIGKLIGKTKVGDYDAVIPTISGRAWITSKTEVILHPSDPLPEGYTVGDIWAN</sequence>
<name>A0A7S2TLY8_9EUKA</name>
<dbReference type="PANTHER" id="PTHR33442:SF5">
    <property type="entry name" value="BIFUNCTIONAL TRANS-3-HYDROXY-L-PROLINE DEHYDRATASE_2-EPIMERASE"/>
    <property type="match status" value="1"/>
</dbReference>
<accession>A0A7S2TLY8</accession>
<evidence type="ECO:0000256" key="1">
    <source>
        <dbReference type="ARBA" id="ARBA00007529"/>
    </source>
</evidence>
<dbReference type="GO" id="GO:0047580">
    <property type="term" value="F:4-hydroxyproline epimerase activity"/>
    <property type="evidence" value="ECO:0007669"/>
    <property type="project" value="TreeGrafter"/>
</dbReference>
<dbReference type="SUPFAM" id="SSF54506">
    <property type="entry name" value="Diaminopimelate epimerase-like"/>
    <property type="match status" value="1"/>
</dbReference>
<gene>
    <name evidence="3" type="ORF">LSP00402_LOCUS7165</name>
</gene>
<dbReference type="PANTHER" id="PTHR33442">
    <property type="entry name" value="TRANS-3-HYDROXY-L-PROLINE DEHYDRATASE"/>
    <property type="match status" value="1"/>
</dbReference>
<evidence type="ECO:0000256" key="2">
    <source>
        <dbReference type="PIRSR" id="PIRSR029792-1"/>
    </source>
</evidence>
<organism evidence="3">
    <name type="scientific">Lotharella oceanica</name>
    <dbReference type="NCBI Taxonomy" id="641309"/>
    <lineage>
        <taxon>Eukaryota</taxon>
        <taxon>Sar</taxon>
        <taxon>Rhizaria</taxon>
        <taxon>Cercozoa</taxon>
        <taxon>Chlorarachniophyceae</taxon>
        <taxon>Lotharella</taxon>
    </lineage>
</organism>
<reference evidence="3" key="1">
    <citation type="submission" date="2021-01" db="EMBL/GenBank/DDBJ databases">
        <authorList>
            <person name="Corre E."/>
            <person name="Pelletier E."/>
            <person name="Niang G."/>
            <person name="Scheremetjew M."/>
            <person name="Finn R."/>
            <person name="Kale V."/>
            <person name="Holt S."/>
            <person name="Cochrane G."/>
            <person name="Meng A."/>
            <person name="Brown T."/>
            <person name="Cohen L."/>
        </authorList>
    </citation>
    <scope>NUCLEOTIDE SEQUENCE</scope>
    <source>
        <strain evidence="3">CCMP622</strain>
    </source>
</reference>
<feature type="active site" description="Proton acceptor" evidence="2">
    <location>
        <position position="115"/>
    </location>
</feature>
<dbReference type="InterPro" id="IPR008794">
    <property type="entry name" value="Pro_racemase_fam"/>
</dbReference>
<dbReference type="EMBL" id="HBHP01011528">
    <property type="protein sequence ID" value="CAD9758391.1"/>
    <property type="molecule type" value="Transcribed_RNA"/>
</dbReference>
<dbReference type="AlphaFoldDB" id="A0A7S2TLY8"/>
<feature type="active site" description="Proton donor" evidence="2">
    <location>
        <position position="290"/>
    </location>
</feature>
<evidence type="ECO:0000313" key="3">
    <source>
        <dbReference type="EMBL" id="CAD9758391.1"/>
    </source>
</evidence>
<dbReference type="SFLD" id="SFLDS00028">
    <property type="entry name" value="Proline_Racemase"/>
    <property type="match status" value="1"/>
</dbReference>
<dbReference type="Gene3D" id="3.10.310.10">
    <property type="entry name" value="Diaminopimelate Epimerase, Chain A, domain 1"/>
    <property type="match status" value="2"/>
</dbReference>